<comment type="caution">
    <text evidence="3">The sequence shown here is derived from an EMBL/GenBank/DDBJ whole genome shotgun (WGS) entry which is preliminary data.</text>
</comment>
<dbReference type="AlphaFoldDB" id="A0A560I425"/>
<gene>
    <name evidence="3" type="ORF">FBZ92_11630</name>
</gene>
<dbReference type="OrthoDB" id="9798446at2"/>
<keyword evidence="1" id="KW-0460">Magnesium</keyword>
<dbReference type="PANTHER" id="PTHR35901:SF1">
    <property type="entry name" value="EXONUCLEASE VAPC9"/>
    <property type="match status" value="1"/>
</dbReference>
<dbReference type="InterPro" id="IPR044153">
    <property type="entry name" value="PIN_Pae0151-like"/>
</dbReference>
<dbReference type="InterPro" id="IPR002716">
    <property type="entry name" value="PIN_dom"/>
</dbReference>
<dbReference type="EMBL" id="VITT01000016">
    <property type="protein sequence ID" value="TWB52901.1"/>
    <property type="molecule type" value="Genomic_DNA"/>
</dbReference>
<dbReference type="InterPro" id="IPR029060">
    <property type="entry name" value="PIN-like_dom_sf"/>
</dbReference>
<dbReference type="SUPFAM" id="SSF88723">
    <property type="entry name" value="PIN domain-like"/>
    <property type="match status" value="1"/>
</dbReference>
<feature type="domain" description="PIN" evidence="2">
    <location>
        <begin position="3"/>
        <end position="127"/>
    </location>
</feature>
<evidence type="ECO:0000313" key="3">
    <source>
        <dbReference type="EMBL" id="TWB52901.1"/>
    </source>
</evidence>
<dbReference type="Gene3D" id="3.40.50.1010">
    <property type="entry name" value="5'-nuclease"/>
    <property type="match status" value="1"/>
</dbReference>
<evidence type="ECO:0000259" key="2">
    <source>
        <dbReference type="Pfam" id="PF01850"/>
    </source>
</evidence>
<proteinExistence type="predicted"/>
<accession>A0A560I425</accession>
<sequence>MSIVLDASMAVAWLFDDERTASAHTVMLRVVAEGAFVPTLWRLEVANVLRNAVRRGRCDEAYVDRSLTRLGRIAIQSDEETDSQAWTTTRRLAREEDLMLYDSAYLELALRRDIPLASCDAALIAAARRRGLEVLSA</sequence>
<reference evidence="3 4" key="1">
    <citation type="submission" date="2019-06" db="EMBL/GenBank/DDBJ databases">
        <title>Genomic Encyclopedia of Type Strains, Phase IV (KMG-V): Genome sequencing to study the core and pangenomes of soil and plant-associated prokaryotes.</title>
        <authorList>
            <person name="Whitman W."/>
        </authorList>
    </citation>
    <scope>NUCLEOTIDE SEQUENCE [LARGE SCALE GENOMIC DNA]</scope>
    <source>
        <strain evidence="3 4">BR 11140</strain>
    </source>
</reference>
<name>A0A560I425_9PROT</name>
<protein>
    <submittedName>
        <fullName evidence="3">Nucleic acid-binding protein</fullName>
    </submittedName>
</protein>
<dbReference type="CDD" id="cd09873">
    <property type="entry name" value="PIN_Pae0151-like"/>
    <property type="match status" value="1"/>
</dbReference>
<evidence type="ECO:0000256" key="1">
    <source>
        <dbReference type="ARBA" id="ARBA00022842"/>
    </source>
</evidence>
<dbReference type="Proteomes" id="UP000318050">
    <property type="component" value="Unassembled WGS sequence"/>
</dbReference>
<dbReference type="Pfam" id="PF01850">
    <property type="entry name" value="PIN"/>
    <property type="match status" value="1"/>
</dbReference>
<dbReference type="PANTHER" id="PTHR35901">
    <property type="entry name" value="RIBONUCLEASE VAPC3"/>
    <property type="match status" value="1"/>
</dbReference>
<organism evidence="3 4">
    <name type="scientific">Nitrospirillum amazonense</name>
    <dbReference type="NCBI Taxonomy" id="28077"/>
    <lineage>
        <taxon>Bacteria</taxon>
        <taxon>Pseudomonadati</taxon>
        <taxon>Pseudomonadota</taxon>
        <taxon>Alphaproteobacteria</taxon>
        <taxon>Rhodospirillales</taxon>
        <taxon>Azospirillaceae</taxon>
        <taxon>Nitrospirillum</taxon>
    </lineage>
</organism>
<evidence type="ECO:0000313" key="4">
    <source>
        <dbReference type="Proteomes" id="UP000318050"/>
    </source>
</evidence>
<dbReference type="InterPro" id="IPR051619">
    <property type="entry name" value="TypeII_TA_RNase_PINc/VapC"/>
</dbReference>